<evidence type="ECO:0000313" key="15">
    <source>
        <dbReference type="Proteomes" id="UP000557842"/>
    </source>
</evidence>
<protein>
    <submittedName>
        <fullName evidence="12">ABC transporter permease subunit</fullName>
    </submittedName>
</protein>
<feature type="transmembrane region" description="Helical" evidence="8">
    <location>
        <begin position="98"/>
        <end position="119"/>
    </location>
</feature>
<evidence type="ECO:0000256" key="6">
    <source>
        <dbReference type="ARBA" id="ARBA00022989"/>
    </source>
</evidence>
<evidence type="ECO:0000256" key="2">
    <source>
        <dbReference type="ARBA" id="ARBA00022448"/>
    </source>
</evidence>
<accession>A0A5L8UCK9</accession>
<evidence type="ECO:0000313" key="10">
    <source>
        <dbReference type="EMBL" id="EAI5407153.1"/>
    </source>
</evidence>
<evidence type="ECO:0000313" key="14">
    <source>
        <dbReference type="Proteomes" id="UP000535509"/>
    </source>
</evidence>
<feature type="domain" description="ABC transmembrane type-1" evidence="9">
    <location>
        <begin position="63"/>
        <end position="250"/>
    </location>
</feature>
<organism evidence="12">
    <name type="scientific">Campylobacter fetus</name>
    <dbReference type="NCBI Taxonomy" id="196"/>
    <lineage>
        <taxon>Bacteria</taxon>
        <taxon>Pseudomonadati</taxon>
        <taxon>Campylobacterota</taxon>
        <taxon>Epsilonproteobacteria</taxon>
        <taxon>Campylobacterales</taxon>
        <taxon>Campylobacteraceae</taxon>
        <taxon>Campylobacter</taxon>
    </lineage>
</organism>
<dbReference type="InterPro" id="IPR000515">
    <property type="entry name" value="MetI-like"/>
</dbReference>
<keyword evidence="14" id="KW-1185">Reference proteome</keyword>
<dbReference type="RefSeq" id="WP_011732081.1">
    <property type="nucleotide sequence ID" value="NZ_AABUZP020000005.1"/>
</dbReference>
<keyword evidence="2" id="KW-0813">Transport</keyword>
<proteinExistence type="predicted"/>
<dbReference type="GO" id="GO:0005886">
    <property type="term" value="C:plasma membrane"/>
    <property type="evidence" value="ECO:0007669"/>
    <property type="project" value="UniProtKB-SubCell"/>
</dbReference>
<evidence type="ECO:0000313" key="12">
    <source>
        <dbReference type="EMBL" id="EAK0452286.1"/>
    </source>
</evidence>
<evidence type="ECO:0000256" key="4">
    <source>
        <dbReference type="ARBA" id="ARBA00022519"/>
    </source>
</evidence>
<keyword evidence="6 8" id="KW-1133">Transmembrane helix</keyword>
<dbReference type="GO" id="GO:0055085">
    <property type="term" value="P:transmembrane transport"/>
    <property type="evidence" value="ECO:0007669"/>
    <property type="project" value="InterPro"/>
</dbReference>
<feature type="transmembrane region" description="Helical" evidence="8">
    <location>
        <begin position="62"/>
        <end position="86"/>
    </location>
</feature>
<dbReference type="Proteomes" id="UP000557842">
    <property type="component" value="Unassembled WGS sequence"/>
</dbReference>
<evidence type="ECO:0000256" key="8">
    <source>
        <dbReference type="SAM" id="Phobius"/>
    </source>
</evidence>
<feature type="transmembrane region" description="Helical" evidence="8">
    <location>
        <begin position="231"/>
        <end position="253"/>
    </location>
</feature>
<dbReference type="PROSITE" id="PS50928">
    <property type="entry name" value="ABC_TM1"/>
    <property type="match status" value="1"/>
</dbReference>
<comment type="subcellular location">
    <subcellularLocation>
        <location evidence="1">Cell inner membrane</location>
        <topology evidence="1">Multi-pass membrane protein</topology>
    </subcellularLocation>
</comment>
<evidence type="ECO:0000259" key="9">
    <source>
        <dbReference type="PROSITE" id="PS50928"/>
    </source>
</evidence>
<dbReference type="PANTHER" id="PTHR43357">
    <property type="entry name" value="INNER MEMBRANE ABC TRANSPORTER PERMEASE PROTEIN YDCV"/>
    <property type="match status" value="1"/>
</dbReference>
<dbReference type="Proteomes" id="UP000535509">
    <property type="component" value="Unassembled WGS sequence"/>
</dbReference>
<evidence type="ECO:0000256" key="7">
    <source>
        <dbReference type="ARBA" id="ARBA00023136"/>
    </source>
</evidence>
<keyword evidence="4" id="KW-0997">Cell inner membrane</keyword>
<evidence type="ECO:0000313" key="13">
    <source>
        <dbReference type="EMBL" id="EAK0467940.1"/>
    </source>
</evidence>
<evidence type="ECO:0000256" key="5">
    <source>
        <dbReference type="ARBA" id="ARBA00022692"/>
    </source>
</evidence>
<dbReference type="EMBL" id="AABTCC010000016">
    <property type="protein sequence ID" value="EAI8859384.1"/>
    <property type="molecule type" value="Genomic_DNA"/>
</dbReference>
<feature type="transmembrane region" description="Helical" evidence="8">
    <location>
        <begin position="161"/>
        <end position="181"/>
    </location>
</feature>
<feature type="transmembrane region" description="Helical" evidence="8">
    <location>
        <begin position="7"/>
        <end position="32"/>
    </location>
</feature>
<comment type="caution">
    <text evidence="12">The sequence shown here is derived from an EMBL/GenBank/DDBJ whole genome shotgun (WGS) entry which is preliminary data.</text>
</comment>
<feature type="transmembrane region" description="Helical" evidence="8">
    <location>
        <begin position="131"/>
        <end position="149"/>
    </location>
</feature>
<reference evidence="12 15" key="1">
    <citation type="submission" date="2018-05" db="EMBL/GenBank/DDBJ databases">
        <authorList>
            <consortium name="PulseNet: The National Subtyping Network for Foodborne Disease Surveillance"/>
            <person name="Tarr C.L."/>
            <person name="Trees E."/>
            <person name="Katz L.S."/>
            <person name="Carleton-Romer H.A."/>
            <person name="Stroika S."/>
            <person name="Kucerova Z."/>
            <person name="Roache K.F."/>
            <person name="Sabol A.L."/>
            <person name="Besser J."/>
            <person name="Gerner-Smidt P."/>
        </authorList>
    </citation>
    <scope>NUCLEOTIDE SEQUENCE</scope>
    <source>
        <strain evidence="12">2014D-0197</strain>
        <strain evidence="10 15">2016D-0221</strain>
        <strain evidence="13">D4313</strain>
        <strain evidence="11 14">PNUSAC001503</strain>
    </source>
</reference>
<dbReference type="AlphaFoldDB" id="A0A5L8UCK9"/>
<dbReference type="EMBL" id="AACCXK010000002">
    <property type="protein sequence ID" value="EAK0452286.1"/>
    <property type="molecule type" value="Genomic_DNA"/>
</dbReference>
<dbReference type="SUPFAM" id="SSF161098">
    <property type="entry name" value="MetI-like"/>
    <property type="match status" value="1"/>
</dbReference>
<dbReference type="PANTHER" id="PTHR43357:SF4">
    <property type="entry name" value="INNER MEMBRANE ABC TRANSPORTER PERMEASE PROTEIN YDCV"/>
    <property type="match status" value="1"/>
</dbReference>
<dbReference type="OMA" id="YYFPKLD"/>
<sequence length="259" mass="29125">MSRLSKIYHYSVVLVLFLIIVLPMAATFIYSISSSWSSNILPDGFSISHYKELLSDPRFLKALLNSLLVCFAAIFLAILFLFPVVFCANFYFLNLKNVMSFISVLPFAIAPIVLSTGLLNLYSDTISGTPYILIGCYFCIAVPFVYRTIDNNIAALNLKEIVYSNYILGNGIFRAIFRVIIPNLKDSILIAVFLSFSFLIGEFLYANILAGTQFETLQVYLYNIKNRSGHVSSAAIVSYLLLIFIANFISSYISHRKKV</sequence>
<evidence type="ECO:0000256" key="3">
    <source>
        <dbReference type="ARBA" id="ARBA00022475"/>
    </source>
</evidence>
<feature type="transmembrane region" description="Helical" evidence="8">
    <location>
        <begin position="187"/>
        <end position="210"/>
    </location>
</feature>
<keyword evidence="5 8" id="KW-0812">Transmembrane</keyword>
<keyword evidence="3" id="KW-1003">Cell membrane</keyword>
<dbReference type="Gene3D" id="1.10.3720.10">
    <property type="entry name" value="MetI-like"/>
    <property type="match status" value="1"/>
</dbReference>
<evidence type="ECO:0000313" key="11">
    <source>
        <dbReference type="EMBL" id="EAI8859384.1"/>
    </source>
</evidence>
<gene>
    <name evidence="12" type="ORF">AAH17_01225</name>
    <name evidence="13" type="ORF">AAH24_00935</name>
    <name evidence="10" type="ORF">BVH53_00290</name>
    <name evidence="11" type="ORF">CX802_06035</name>
</gene>
<evidence type="ECO:0000256" key="1">
    <source>
        <dbReference type="ARBA" id="ARBA00004429"/>
    </source>
</evidence>
<dbReference type="EMBL" id="AACCXM010000001">
    <property type="protein sequence ID" value="EAK0467940.1"/>
    <property type="molecule type" value="Genomic_DNA"/>
</dbReference>
<dbReference type="GeneID" id="61064929"/>
<dbReference type="InterPro" id="IPR035906">
    <property type="entry name" value="MetI-like_sf"/>
</dbReference>
<name>A0A5L8UCK9_CAMFE</name>
<dbReference type="EMBL" id="AABQDW010000001">
    <property type="protein sequence ID" value="EAI5407153.1"/>
    <property type="molecule type" value="Genomic_DNA"/>
</dbReference>
<keyword evidence="7 8" id="KW-0472">Membrane</keyword>
<dbReference type="CDD" id="cd06261">
    <property type="entry name" value="TM_PBP2"/>
    <property type="match status" value="1"/>
</dbReference>